<dbReference type="InterPro" id="IPR016040">
    <property type="entry name" value="NAD(P)-bd_dom"/>
</dbReference>
<organism evidence="2 3">
    <name type="scientific">Actinomycetospora aurantiaca</name>
    <dbReference type="NCBI Taxonomy" id="3129233"/>
    <lineage>
        <taxon>Bacteria</taxon>
        <taxon>Bacillati</taxon>
        <taxon>Actinomycetota</taxon>
        <taxon>Actinomycetes</taxon>
        <taxon>Pseudonocardiales</taxon>
        <taxon>Pseudonocardiaceae</taxon>
        <taxon>Actinomycetospora</taxon>
    </lineage>
</organism>
<keyword evidence="3" id="KW-1185">Reference proteome</keyword>
<dbReference type="SUPFAM" id="SSF51735">
    <property type="entry name" value="NAD(P)-binding Rossmann-fold domains"/>
    <property type="match status" value="1"/>
</dbReference>
<proteinExistence type="predicted"/>
<dbReference type="InterPro" id="IPR051604">
    <property type="entry name" value="Ergot_Alk_Oxidoreductase"/>
</dbReference>
<protein>
    <submittedName>
        <fullName evidence="2">NAD(P)H-binding protein</fullName>
    </submittedName>
</protein>
<comment type="caution">
    <text evidence="2">The sequence shown here is derived from an EMBL/GenBank/DDBJ whole genome shotgun (WGS) entry which is preliminary data.</text>
</comment>
<accession>A0ABU8MRF5</accession>
<dbReference type="Pfam" id="PF13460">
    <property type="entry name" value="NAD_binding_10"/>
    <property type="match status" value="1"/>
</dbReference>
<dbReference type="InterPro" id="IPR036291">
    <property type="entry name" value="NAD(P)-bd_dom_sf"/>
</dbReference>
<sequence>MTVLVTGATGQVGRHLVHELLAAGRPVRALTRRPERADLPGEVEVVRGDLSDVATLGGVFDGVEAAHLITFGSENEPLTTGPEIVALAKRAGVRRLAVLSGDVERTPLEEAVAAGPVDWTFLRGVEFMANMLEWAPSVRAEGLVRAPFVDAGGPTVHEGDIAAVAAAILTTGGHAGESLVLTGPEVVTPRDKVRALGAVLGRDITLVEQSRDELLAEYRAQGWPDADIDWFLAILTDPPAEALVVHPTVREVTGREARSVSDWFTEHAATFG</sequence>
<dbReference type="PANTHER" id="PTHR43162:SF1">
    <property type="entry name" value="PRESTALK A DIFFERENTIATION PROTEIN A"/>
    <property type="match status" value="1"/>
</dbReference>
<name>A0ABU8MRF5_9PSEU</name>
<dbReference type="RefSeq" id="WP_337696408.1">
    <property type="nucleotide sequence ID" value="NZ_JBBEGN010000009.1"/>
</dbReference>
<feature type="domain" description="NAD(P)-binding" evidence="1">
    <location>
        <begin position="7"/>
        <end position="101"/>
    </location>
</feature>
<dbReference type="EMBL" id="JBBEGN010000009">
    <property type="protein sequence ID" value="MEJ2869831.1"/>
    <property type="molecule type" value="Genomic_DNA"/>
</dbReference>
<evidence type="ECO:0000259" key="1">
    <source>
        <dbReference type="Pfam" id="PF13460"/>
    </source>
</evidence>
<dbReference type="PANTHER" id="PTHR43162">
    <property type="match status" value="1"/>
</dbReference>
<dbReference type="Gene3D" id="3.40.50.720">
    <property type="entry name" value="NAD(P)-binding Rossmann-like Domain"/>
    <property type="match status" value="1"/>
</dbReference>
<evidence type="ECO:0000313" key="2">
    <source>
        <dbReference type="EMBL" id="MEJ2869831.1"/>
    </source>
</evidence>
<gene>
    <name evidence="2" type="ORF">WCD74_18835</name>
</gene>
<dbReference type="Gene3D" id="3.90.25.10">
    <property type="entry name" value="UDP-galactose 4-epimerase, domain 1"/>
    <property type="match status" value="1"/>
</dbReference>
<dbReference type="Proteomes" id="UP001385809">
    <property type="component" value="Unassembled WGS sequence"/>
</dbReference>
<reference evidence="2 3" key="1">
    <citation type="submission" date="2024-03" db="EMBL/GenBank/DDBJ databases">
        <title>Actinomycetospora sp. OC33-EN08, a novel actinomycete isolated from wild orchid (Aerides multiflora).</title>
        <authorList>
            <person name="Suriyachadkun C."/>
        </authorList>
    </citation>
    <scope>NUCLEOTIDE SEQUENCE [LARGE SCALE GENOMIC DNA]</scope>
    <source>
        <strain evidence="2 3">OC33-EN08</strain>
    </source>
</reference>
<evidence type="ECO:0000313" key="3">
    <source>
        <dbReference type="Proteomes" id="UP001385809"/>
    </source>
</evidence>